<sequence length="89" mass="10589">MEKQMLHQQLELATQQFTDAYELIQQSKTSGNEEELMQAQNQLLQVDHLLKQTQYQAGQDALDNPQFQQTFEKLHNARQEIETYRQNHQ</sequence>
<gene>
    <name evidence="1" type="ORF">A21D_02539</name>
</gene>
<dbReference type="Proteomes" id="UP000234237">
    <property type="component" value="Chromosome"/>
</dbReference>
<organism evidence="1 2">
    <name type="scientific">Virgibacillus dokdonensis</name>
    <dbReference type="NCBI Taxonomy" id="302167"/>
    <lineage>
        <taxon>Bacteria</taxon>
        <taxon>Bacillati</taxon>
        <taxon>Bacillota</taxon>
        <taxon>Bacilli</taxon>
        <taxon>Bacillales</taxon>
        <taxon>Bacillaceae</taxon>
        <taxon>Virgibacillus</taxon>
    </lineage>
</organism>
<reference evidence="2" key="1">
    <citation type="submission" date="2016-11" db="EMBL/GenBank/DDBJ databases">
        <title>Complete genome sequence of Virgibacillus pantothenticus 21D, a halophilic bacterium isolated from the deep hypersaline anoxic basin Discovery in the Mediterranean Sea.</title>
        <authorList>
            <person name="Zeaiter Z."/>
            <person name="Booth J.M."/>
            <person name="Prosdocimi E.M."/>
            <person name="Mapelli F."/>
            <person name="Fusi M."/>
            <person name="Daffonchio D."/>
            <person name="Borin S."/>
            <person name="Crotti E."/>
        </authorList>
    </citation>
    <scope>NUCLEOTIDE SEQUENCE [LARGE SCALE GENOMIC DNA]</scope>
    <source>
        <strain evidence="2">21D</strain>
    </source>
</reference>
<name>A0A2K9J106_9BACI</name>
<evidence type="ECO:0000313" key="1">
    <source>
        <dbReference type="EMBL" id="AUJ25586.1"/>
    </source>
</evidence>
<evidence type="ECO:0000313" key="2">
    <source>
        <dbReference type="Proteomes" id="UP000234237"/>
    </source>
</evidence>
<dbReference type="EMBL" id="CP018622">
    <property type="protein sequence ID" value="AUJ25586.1"/>
    <property type="molecule type" value="Genomic_DNA"/>
</dbReference>
<dbReference type="KEGG" id="vpn:A21D_02539"/>
<protein>
    <recommendedName>
        <fullName evidence="3">DUF2524 domain-containing protein</fullName>
    </recommendedName>
</protein>
<evidence type="ECO:0008006" key="3">
    <source>
        <dbReference type="Google" id="ProtNLM"/>
    </source>
</evidence>
<accession>A0A2K9J106</accession>
<proteinExistence type="predicted"/>
<dbReference type="AlphaFoldDB" id="A0A2K9J106"/>
<dbReference type="RefSeq" id="WP_101933627.1">
    <property type="nucleotide sequence ID" value="NZ_CP018622.1"/>
</dbReference>